<feature type="active site" description="Proton acceptor; specific for L-alanine" evidence="5">
    <location>
        <position position="249"/>
    </location>
</feature>
<evidence type="ECO:0000256" key="6">
    <source>
        <dbReference type="PIRSR" id="PIRSR600821-50"/>
    </source>
</evidence>
<dbReference type="GO" id="GO:0030632">
    <property type="term" value="P:D-alanine biosynthetic process"/>
    <property type="evidence" value="ECO:0007669"/>
    <property type="project" value="UniProtKB-UniRule"/>
</dbReference>
<dbReference type="GO" id="GO:0005829">
    <property type="term" value="C:cytosol"/>
    <property type="evidence" value="ECO:0007669"/>
    <property type="project" value="TreeGrafter"/>
</dbReference>
<dbReference type="SUPFAM" id="SSF51419">
    <property type="entry name" value="PLP-binding barrel"/>
    <property type="match status" value="1"/>
</dbReference>
<dbReference type="Gene3D" id="2.40.37.10">
    <property type="entry name" value="Lyase, Ornithine Decarboxylase, Chain A, domain 1"/>
    <property type="match status" value="1"/>
</dbReference>
<evidence type="ECO:0000256" key="4">
    <source>
        <dbReference type="ARBA" id="ARBA00023235"/>
    </source>
</evidence>
<dbReference type="EMBL" id="SHAG01000008">
    <property type="protein sequence ID" value="RZO76754.1"/>
    <property type="molecule type" value="Genomic_DNA"/>
</dbReference>
<dbReference type="InterPro" id="IPR029066">
    <property type="entry name" value="PLP-binding_barrel"/>
</dbReference>
<name>A0A520S2R6_9GAMM</name>
<dbReference type="PANTHER" id="PTHR30511">
    <property type="entry name" value="ALANINE RACEMASE"/>
    <property type="match status" value="1"/>
</dbReference>
<dbReference type="NCBIfam" id="TIGR00492">
    <property type="entry name" value="alr"/>
    <property type="match status" value="1"/>
</dbReference>
<comment type="caution">
    <text evidence="9">The sequence shown here is derived from an EMBL/GenBank/DDBJ whole genome shotgun (WGS) entry which is preliminary data.</text>
</comment>
<evidence type="ECO:0000256" key="3">
    <source>
        <dbReference type="ARBA" id="ARBA00022898"/>
    </source>
</evidence>
<evidence type="ECO:0000313" key="10">
    <source>
        <dbReference type="Proteomes" id="UP000316199"/>
    </source>
</evidence>
<dbReference type="InterPro" id="IPR000821">
    <property type="entry name" value="Ala_racemase"/>
</dbReference>
<dbReference type="PANTHER" id="PTHR30511:SF0">
    <property type="entry name" value="ALANINE RACEMASE, CATABOLIC-RELATED"/>
    <property type="match status" value="1"/>
</dbReference>
<dbReference type="InterPro" id="IPR001608">
    <property type="entry name" value="Ala_racemase_N"/>
</dbReference>
<evidence type="ECO:0000256" key="2">
    <source>
        <dbReference type="ARBA" id="ARBA00001933"/>
    </source>
</evidence>
<comment type="cofactor">
    <cofactor evidence="2 5 6">
        <name>pyridoxal 5'-phosphate</name>
        <dbReference type="ChEBI" id="CHEBI:597326"/>
    </cofactor>
</comment>
<dbReference type="GO" id="GO:0008784">
    <property type="term" value="F:alanine racemase activity"/>
    <property type="evidence" value="ECO:0007669"/>
    <property type="project" value="UniProtKB-UniRule"/>
</dbReference>
<accession>A0A520S2R6</accession>
<dbReference type="GO" id="GO:0030170">
    <property type="term" value="F:pyridoxal phosphate binding"/>
    <property type="evidence" value="ECO:0007669"/>
    <property type="project" value="UniProtKB-UniRule"/>
</dbReference>
<feature type="domain" description="Alanine racemase C-terminal" evidence="8">
    <location>
        <begin position="228"/>
        <end position="351"/>
    </location>
</feature>
<feature type="modified residue" description="N6-(pyridoxal phosphate)lysine" evidence="5 6">
    <location>
        <position position="39"/>
    </location>
</feature>
<evidence type="ECO:0000256" key="7">
    <source>
        <dbReference type="PIRSR" id="PIRSR600821-52"/>
    </source>
</evidence>
<keyword evidence="3 5" id="KW-0663">Pyridoxal phosphate</keyword>
<dbReference type="PRINTS" id="PR00992">
    <property type="entry name" value="ALARACEMASE"/>
</dbReference>
<dbReference type="PROSITE" id="PS00395">
    <property type="entry name" value="ALANINE_RACEMASE"/>
    <property type="match status" value="1"/>
</dbReference>
<proteinExistence type="inferred from homology"/>
<dbReference type="Gene3D" id="3.20.20.10">
    <property type="entry name" value="Alanine racemase"/>
    <property type="match status" value="1"/>
</dbReference>
<sequence length="351" mass="37969">MGPLVSSLIGANVNLNAIKHNLSIVHAKAPKSQVMAIVKADAYGHGAVDVARCLKNADSFGVARFDEALELRRGGIEAPVVILEGILNANELRLTSELQLDLVVHSKYQIDLLNKQQFPGRVWVKVTTGMNRLGFPTSSLGRALLKLKSRNVVGIMSHLASADSNKAFTDAQVETFVSETKSFSLPLSIANSAGVLSFPDSHLDWVRPGIMLYGGSPYDRAIPELKSVMTFSAPVIAINKIHASQSVGYGRTWVAEKDTRVAVLGIGYADGYPREITNGTVILSGLTRKIVGRVSMDMICVELEESDSVAVGETAELWGNILQIEEVAGKSNTIPYTLMCGVGNRVRRNYF</sequence>
<dbReference type="InterPro" id="IPR020622">
    <property type="entry name" value="Ala_racemase_pyridoxalP-BS"/>
</dbReference>
<dbReference type="FunFam" id="3.20.20.10:FF:000002">
    <property type="entry name" value="Alanine racemase"/>
    <property type="match status" value="1"/>
</dbReference>
<comment type="similarity">
    <text evidence="5">Belongs to the alanine racemase family.</text>
</comment>
<evidence type="ECO:0000256" key="5">
    <source>
        <dbReference type="HAMAP-Rule" id="MF_01201"/>
    </source>
</evidence>
<dbReference type="Pfam" id="PF00842">
    <property type="entry name" value="Ala_racemase_C"/>
    <property type="match status" value="1"/>
</dbReference>
<dbReference type="EC" id="5.1.1.1" evidence="5"/>
<dbReference type="AlphaFoldDB" id="A0A520S2R6"/>
<keyword evidence="4 5" id="KW-0413">Isomerase</keyword>
<dbReference type="UniPathway" id="UPA00042">
    <property type="reaction ID" value="UER00497"/>
</dbReference>
<dbReference type="InterPro" id="IPR009006">
    <property type="entry name" value="Ala_racemase/Decarboxylase_C"/>
</dbReference>
<organism evidence="9 10">
    <name type="scientific">OM182 bacterium</name>
    <dbReference type="NCBI Taxonomy" id="2510334"/>
    <lineage>
        <taxon>Bacteria</taxon>
        <taxon>Pseudomonadati</taxon>
        <taxon>Pseudomonadota</taxon>
        <taxon>Gammaproteobacteria</taxon>
        <taxon>OMG group</taxon>
        <taxon>OM182 clade</taxon>
    </lineage>
</organism>
<dbReference type="Proteomes" id="UP000316199">
    <property type="component" value="Unassembled WGS sequence"/>
</dbReference>
<comment type="catalytic activity">
    <reaction evidence="1 5">
        <text>L-alanine = D-alanine</text>
        <dbReference type="Rhea" id="RHEA:20249"/>
        <dbReference type="ChEBI" id="CHEBI:57416"/>
        <dbReference type="ChEBI" id="CHEBI:57972"/>
        <dbReference type="EC" id="5.1.1.1"/>
    </reaction>
</comment>
<dbReference type="HAMAP" id="MF_01201">
    <property type="entry name" value="Ala_racemase"/>
    <property type="match status" value="1"/>
</dbReference>
<evidence type="ECO:0000256" key="1">
    <source>
        <dbReference type="ARBA" id="ARBA00000316"/>
    </source>
</evidence>
<dbReference type="SMART" id="SM01005">
    <property type="entry name" value="Ala_racemase_C"/>
    <property type="match status" value="1"/>
</dbReference>
<comment type="function">
    <text evidence="5">Catalyzes the interconversion of L-alanine and D-alanine. May also act on other amino acids.</text>
</comment>
<protein>
    <recommendedName>
        <fullName evidence="5">Alanine racemase</fullName>
        <ecNumber evidence="5">5.1.1.1</ecNumber>
    </recommendedName>
</protein>
<evidence type="ECO:0000259" key="8">
    <source>
        <dbReference type="SMART" id="SM01005"/>
    </source>
</evidence>
<reference evidence="9 10" key="1">
    <citation type="submission" date="2019-02" db="EMBL/GenBank/DDBJ databases">
        <title>Prokaryotic population dynamics and viral predation in marine succession experiment using metagenomics: the confinement effect.</title>
        <authorList>
            <person name="Haro-Moreno J.M."/>
            <person name="Rodriguez-Valera F."/>
            <person name="Lopez-Perez M."/>
        </authorList>
    </citation>
    <scope>NUCLEOTIDE SEQUENCE [LARGE SCALE GENOMIC DNA]</scope>
    <source>
        <strain evidence="9">MED-G157</strain>
    </source>
</reference>
<dbReference type="InterPro" id="IPR011079">
    <property type="entry name" value="Ala_racemase_C"/>
</dbReference>
<evidence type="ECO:0000313" key="9">
    <source>
        <dbReference type="EMBL" id="RZO76754.1"/>
    </source>
</evidence>
<gene>
    <name evidence="9" type="primary">alr</name>
    <name evidence="9" type="ORF">EVA68_03445</name>
</gene>
<dbReference type="Pfam" id="PF01168">
    <property type="entry name" value="Ala_racemase_N"/>
    <property type="match status" value="1"/>
</dbReference>
<feature type="binding site" evidence="5 7">
    <location>
        <position position="132"/>
    </location>
    <ligand>
        <name>substrate</name>
    </ligand>
</feature>
<feature type="active site" description="Proton acceptor; specific for D-alanine" evidence="5">
    <location>
        <position position="39"/>
    </location>
</feature>
<feature type="binding site" evidence="5 7">
    <location>
        <position position="296"/>
    </location>
    <ligand>
        <name>substrate</name>
    </ligand>
</feature>
<dbReference type="SUPFAM" id="SSF50621">
    <property type="entry name" value="Alanine racemase C-terminal domain-like"/>
    <property type="match status" value="1"/>
</dbReference>
<comment type="pathway">
    <text evidence="5">Amino-acid biosynthesis; D-alanine biosynthesis; D-alanine from L-alanine: step 1/1.</text>
</comment>